<evidence type="ECO:0000313" key="2">
    <source>
        <dbReference type="Proteomes" id="UP000009320"/>
    </source>
</evidence>
<name>I7L9W9_9LACO</name>
<sequence length="123" mass="13893">MLKAQGKEVTSLHIDGTRFERSKSNWIVTPKNSTVQMYRWGADTTDSHAKGIYMLGPSVIWNDFLKYGVNYAVISTIQANGELYYLLFDYTYSGATTMPIAKASDMNIVKQTSEPTHGFAFYE</sequence>
<protein>
    <submittedName>
        <fullName evidence="1">Uncharacterized protein</fullName>
    </submittedName>
</protein>
<dbReference type="STRING" id="1423758.FC41_GL001050"/>
<dbReference type="PATRIC" id="fig|1423758.3.peg.1060"/>
<organism evidence="1 2">
    <name type="scientific">Lactobacillus hominis DSM 23910 = CRBIP 24.179</name>
    <dbReference type="NCBI Taxonomy" id="1423758"/>
    <lineage>
        <taxon>Bacteria</taxon>
        <taxon>Bacillati</taxon>
        <taxon>Bacillota</taxon>
        <taxon>Bacilli</taxon>
        <taxon>Lactobacillales</taxon>
        <taxon>Lactobacillaceae</taxon>
        <taxon>Lactobacillus</taxon>
    </lineage>
</organism>
<evidence type="ECO:0000313" key="1">
    <source>
        <dbReference type="EMBL" id="CCI81744.1"/>
    </source>
</evidence>
<dbReference type="Proteomes" id="UP000009320">
    <property type="component" value="Unassembled WGS sequence"/>
</dbReference>
<dbReference type="EMBL" id="CAKE01000009">
    <property type="protein sequence ID" value="CCI81744.1"/>
    <property type="molecule type" value="Genomic_DNA"/>
</dbReference>
<reference evidence="1 2" key="1">
    <citation type="submission" date="2012-06" db="EMBL/GenBank/DDBJ databases">
        <title>Draft Genome Sequence of Lactobacillus hominis Strain CRBIP 24.179T, isolated from human intestine.</title>
        <authorList>
            <person name="Cousin S."/>
            <person name="Ma L."/>
            <person name="Bizet C."/>
            <person name="Loux V."/>
            <person name="Bouchier C."/>
            <person name="Clermont D."/>
            <person name="Creno S."/>
        </authorList>
    </citation>
    <scope>NUCLEOTIDE SEQUENCE [LARGE SCALE GENOMIC DNA]</scope>
    <source>
        <strain evidence="2">CRBIP 24.179T</strain>
    </source>
</reference>
<dbReference type="AlphaFoldDB" id="I7L9W9"/>
<comment type="caution">
    <text evidence="1">The sequence shown here is derived from an EMBL/GenBank/DDBJ whole genome shotgun (WGS) entry which is preliminary data.</text>
</comment>
<gene>
    <name evidence="1" type="ORF">BN55_00115</name>
</gene>
<dbReference type="RefSeq" id="WP_008470616.1">
    <property type="nucleotide sequence ID" value="NZ_AYZP01000002.1"/>
</dbReference>
<keyword evidence="2" id="KW-1185">Reference proteome</keyword>
<proteinExistence type="predicted"/>
<dbReference type="GeneID" id="82846983"/>
<accession>I7L9W9</accession>